<dbReference type="Gene3D" id="2.70.130.10">
    <property type="entry name" value="Mannose-6-phosphate receptor binding domain"/>
    <property type="match status" value="1"/>
</dbReference>
<dbReference type="PANTHER" id="PTHR12630:SF1">
    <property type="entry name" value="GLUCOSIDASE 2 SUBUNIT BETA"/>
    <property type="match status" value="1"/>
</dbReference>
<dbReference type="InParanoid" id="F6VZ27"/>
<dbReference type="PANTHER" id="PTHR12630">
    <property type="entry name" value="N-LINKED OLIGOSACCHARIDE PROCESSING"/>
    <property type="match status" value="1"/>
</dbReference>
<keyword evidence="1" id="KW-0732">Signal</keyword>
<feature type="domain" description="MRH" evidence="3">
    <location>
        <begin position="14"/>
        <end position="115"/>
    </location>
</feature>
<dbReference type="OMA" id="NARHEFT"/>
<dbReference type="Pfam" id="PF13015">
    <property type="entry name" value="PRKCSH_1"/>
    <property type="match status" value="1"/>
</dbReference>
<dbReference type="SUPFAM" id="SSF50911">
    <property type="entry name" value="Mannose 6-phosphate receptor domain"/>
    <property type="match status" value="1"/>
</dbReference>
<dbReference type="PROSITE" id="PS51914">
    <property type="entry name" value="MRH"/>
    <property type="match status" value="1"/>
</dbReference>
<sequence>MDFGPDESYQALQFQCYELQTMEYTYKLCPFDKTSQSPKNGGTETNLGRWGSWSGGNDDKYSKMKYDNGLTCWNGPARSTEVRIKCGVEHKLLSVDEPSRCAYTFEFATPCACKQTQQDSQPRDEL</sequence>
<accession>F6VZ27</accession>
<dbReference type="GeneTree" id="ENSGT00510000047770"/>
<reference evidence="4" key="2">
    <citation type="journal article" date="2008" name="Genome Biol.">
        <title>Improved genome assembly and evidence-based global gene model set for the chordate Ciona intestinalis: new insight into intron and operon populations.</title>
        <authorList>
            <person name="Satou Y."/>
            <person name="Mineta K."/>
            <person name="Ogasawara M."/>
            <person name="Sasakura Y."/>
            <person name="Shoguchi E."/>
            <person name="Ueno K."/>
            <person name="Yamada L."/>
            <person name="Matsumoto J."/>
            <person name="Wasserscheid J."/>
            <person name="Dewar K."/>
            <person name="Wiley G.B."/>
            <person name="Macmil S.L."/>
            <person name="Roe B.A."/>
            <person name="Zeller R.W."/>
            <person name="Hastings K.E."/>
            <person name="Lemaire P."/>
            <person name="Lindquist E."/>
            <person name="Endo T."/>
            <person name="Hotta K."/>
            <person name="Inaba K."/>
        </authorList>
    </citation>
    <scope>NUCLEOTIDE SEQUENCE [LARGE SCALE GENOMIC DNA]</scope>
    <source>
        <strain evidence="4">wild type</strain>
    </source>
</reference>
<dbReference type="Proteomes" id="UP000008144">
    <property type="component" value="Chromosome 8"/>
</dbReference>
<reference evidence="5" key="1">
    <citation type="journal article" date="2002" name="Science">
        <title>The draft genome of Ciona intestinalis: insights into chordate and vertebrate origins.</title>
        <authorList>
            <person name="Dehal P."/>
            <person name="Satou Y."/>
            <person name="Campbell R.K."/>
            <person name="Chapman J."/>
            <person name="Degnan B."/>
            <person name="De Tomaso A."/>
            <person name="Davidson B."/>
            <person name="Di Gregorio A."/>
            <person name="Gelpke M."/>
            <person name="Goodstein D.M."/>
            <person name="Harafuji N."/>
            <person name="Hastings K.E."/>
            <person name="Ho I."/>
            <person name="Hotta K."/>
            <person name="Huang W."/>
            <person name="Kawashima T."/>
            <person name="Lemaire P."/>
            <person name="Martinez D."/>
            <person name="Meinertzhagen I.A."/>
            <person name="Necula S."/>
            <person name="Nonaka M."/>
            <person name="Putnam N."/>
            <person name="Rash S."/>
            <person name="Saiga H."/>
            <person name="Satake M."/>
            <person name="Terry A."/>
            <person name="Yamada L."/>
            <person name="Wang H.G."/>
            <person name="Awazu S."/>
            <person name="Azumi K."/>
            <person name="Boore J."/>
            <person name="Branno M."/>
            <person name="Chin-Bow S."/>
            <person name="DeSantis R."/>
            <person name="Doyle S."/>
            <person name="Francino P."/>
            <person name="Keys D.N."/>
            <person name="Haga S."/>
            <person name="Hayashi H."/>
            <person name="Hino K."/>
            <person name="Imai K.S."/>
            <person name="Inaba K."/>
            <person name="Kano S."/>
            <person name="Kobayashi K."/>
            <person name="Kobayashi M."/>
            <person name="Lee B.I."/>
            <person name="Makabe K.W."/>
            <person name="Manohar C."/>
            <person name="Matassi G."/>
            <person name="Medina M."/>
            <person name="Mochizuki Y."/>
            <person name="Mount S."/>
            <person name="Morishita T."/>
            <person name="Miura S."/>
            <person name="Nakayama A."/>
            <person name="Nishizaka S."/>
            <person name="Nomoto H."/>
            <person name="Ohta F."/>
            <person name="Oishi K."/>
            <person name="Rigoutsos I."/>
            <person name="Sano M."/>
            <person name="Sasaki A."/>
            <person name="Sasakura Y."/>
            <person name="Shoguchi E."/>
            <person name="Shin-i T."/>
            <person name="Spagnuolo A."/>
            <person name="Stainier D."/>
            <person name="Suzuki M.M."/>
            <person name="Tassy O."/>
            <person name="Takatori N."/>
            <person name="Tokuoka M."/>
            <person name="Yagi K."/>
            <person name="Yoshizaki F."/>
            <person name="Wada S."/>
            <person name="Zhang C."/>
            <person name="Hyatt P.D."/>
            <person name="Larimer F."/>
            <person name="Detter C."/>
            <person name="Doggett N."/>
            <person name="Glavina T."/>
            <person name="Hawkins T."/>
            <person name="Richardson P."/>
            <person name="Lucas S."/>
            <person name="Kohara Y."/>
            <person name="Levine M."/>
            <person name="Satoh N."/>
            <person name="Rokhsar D.S."/>
        </authorList>
    </citation>
    <scope>NUCLEOTIDE SEQUENCE [LARGE SCALE GENOMIC DNA]</scope>
</reference>
<name>F6VZ27_CIOIN</name>
<reference evidence="4" key="4">
    <citation type="submission" date="2025-09" db="UniProtKB">
        <authorList>
            <consortium name="Ensembl"/>
        </authorList>
    </citation>
    <scope>IDENTIFICATION</scope>
</reference>
<evidence type="ECO:0000313" key="5">
    <source>
        <dbReference type="Proteomes" id="UP000008144"/>
    </source>
</evidence>
<dbReference type="InterPro" id="IPR036607">
    <property type="entry name" value="PRKCSH"/>
</dbReference>
<evidence type="ECO:0000313" key="4">
    <source>
        <dbReference type="Ensembl" id="ENSCINP00000015124.3"/>
    </source>
</evidence>
<dbReference type="InterPro" id="IPR009011">
    <property type="entry name" value="Man6P_isomerase_rcpt-bd_dom_sf"/>
</dbReference>
<dbReference type="STRING" id="7719.ENSCINP00000015124"/>
<dbReference type="InterPro" id="IPR039794">
    <property type="entry name" value="Gtb1-like"/>
</dbReference>
<dbReference type="AlphaFoldDB" id="F6VZ27"/>
<keyword evidence="2" id="KW-1015">Disulfide bond</keyword>
<evidence type="ECO:0000256" key="1">
    <source>
        <dbReference type="ARBA" id="ARBA00022729"/>
    </source>
</evidence>
<dbReference type="HOGENOM" id="CLU_094443_1_0_1"/>
<dbReference type="Ensembl" id="ENSCINT00000015124.3">
    <property type="protein sequence ID" value="ENSCINP00000015124.3"/>
    <property type="gene ID" value="ENSCING00000007367.3"/>
</dbReference>
<organism evidence="4 5">
    <name type="scientific">Ciona intestinalis</name>
    <name type="common">Transparent sea squirt</name>
    <name type="synonym">Ascidia intestinalis</name>
    <dbReference type="NCBI Taxonomy" id="7719"/>
    <lineage>
        <taxon>Eukaryota</taxon>
        <taxon>Metazoa</taxon>
        <taxon>Chordata</taxon>
        <taxon>Tunicata</taxon>
        <taxon>Ascidiacea</taxon>
        <taxon>Phlebobranchia</taxon>
        <taxon>Cionidae</taxon>
        <taxon>Ciona</taxon>
    </lineage>
</organism>
<dbReference type="EMBL" id="EAAA01002706">
    <property type="status" value="NOT_ANNOTATED_CDS"/>
    <property type="molecule type" value="Genomic_DNA"/>
</dbReference>
<dbReference type="InterPro" id="IPR044865">
    <property type="entry name" value="MRH_dom"/>
</dbReference>
<reference evidence="4" key="3">
    <citation type="submission" date="2025-08" db="UniProtKB">
        <authorList>
            <consortium name="Ensembl"/>
        </authorList>
    </citation>
    <scope>IDENTIFICATION</scope>
</reference>
<evidence type="ECO:0000259" key="3">
    <source>
        <dbReference type="PROSITE" id="PS51914"/>
    </source>
</evidence>
<evidence type="ECO:0000256" key="2">
    <source>
        <dbReference type="ARBA" id="ARBA00023157"/>
    </source>
</evidence>
<proteinExistence type="predicted"/>
<keyword evidence="5" id="KW-1185">Reference proteome</keyword>
<protein>
    <recommendedName>
        <fullName evidence="3">MRH domain-containing protein</fullName>
    </recommendedName>
</protein>